<sequence length="200" mass="21189">MIARVAVLAALAVLIAGCDSDDDSTGSAGDVPITAPGLAYVAADHVGRPDVAGVDELDWFDAFADDAVAVDLRYHPTKNYPGDSVTVTLGTLRVPDLLDCDATVGMYTQGCAETPDGTLRWNLDDPEEDPGGVFVLVPKSDGQTVLVTFNGPRIHRDPRKVDLPVSVDTVFEIANDPRLDVTTSEHVENNGIELPYQAAG</sequence>
<evidence type="ECO:0000313" key="2">
    <source>
        <dbReference type="Proteomes" id="UP001596135"/>
    </source>
</evidence>
<evidence type="ECO:0000313" key="1">
    <source>
        <dbReference type="EMBL" id="MFC6042549.1"/>
    </source>
</evidence>
<evidence type="ECO:0008006" key="3">
    <source>
        <dbReference type="Google" id="ProtNLM"/>
    </source>
</evidence>
<organism evidence="1 2">
    <name type="scientific">Nocardioides hankookensis</name>
    <dbReference type="NCBI Taxonomy" id="443157"/>
    <lineage>
        <taxon>Bacteria</taxon>
        <taxon>Bacillati</taxon>
        <taxon>Actinomycetota</taxon>
        <taxon>Actinomycetes</taxon>
        <taxon>Propionibacteriales</taxon>
        <taxon>Nocardioidaceae</taxon>
        <taxon>Nocardioides</taxon>
    </lineage>
</organism>
<dbReference type="PROSITE" id="PS51257">
    <property type="entry name" value="PROKAR_LIPOPROTEIN"/>
    <property type="match status" value="1"/>
</dbReference>
<dbReference type="RefSeq" id="WP_379151469.1">
    <property type="nucleotide sequence ID" value="NZ_JBHSRJ010000003.1"/>
</dbReference>
<comment type="caution">
    <text evidence="1">The sequence shown here is derived from an EMBL/GenBank/DDBJ whole genome shotgun (WGS) entry which is preliminary data.</text>
</comment>
<accession>A0ABW1LGF6</accession>
<protein>
    <recommendedName>
        <fullName evidence="3">Lipoprotein</fullName>
    </recommendedName>
</protein>
<name>A0ABW1LGF6_9ACTN</name>
<proteinExistence type="predicted"/>
<dbReference type="EMBL" id="JBHSRJ010000003">
    <property type="protein sequence ID" value="MFC6042549.1"/>
    <property type="molecule type" value="Genomic_DNA"/>
</dbReference>
<reference evidence="2" key="1">
    <citation type="journal article" date="2019" name="Int. J. Syst. Evol. Microbiol.">
        <title>The Global Catalogue of Microorganisms (GCM) 10K type strain sequencing project: providing services to taxonomists for standard genome sequencing and annotation.</title>
        <authorList>
            <consortium name="The Broad Institute Genomics Platform"/>
            <consortium name="The Broad Institute Genome Sequencing Center for Infectious Disease"/>
            <person name="Wu L."/>
            <person name="Ma J."/>
        </authorList>
    </citation>
    <scope>NUCLEOTIDE SEQUENCE [LARGE SCALE GENOMIC DNA]</scope>
    <source>
        <strain evidence="2">CCUG 54522</strain>
    </source>
</reference>
<gene>
    <name evidence="1" type="ORF">ACFPYL_05670</name>
</gene>
<keyword evidence="2" id="KW-1185">Reference proteome</keyword>
<dbReference type="Proteomes" id="UP001596135">
    <property type="component" value="Unassembled WGS sequence"/>
</dbReference>